<dbReference type="RefSeq" id="WP_226579471.1">
    <property type="nucleotide sequence ID" value="NZ_BLAY01000031.1"/>
</dbReference>
<protein>
    <submittedName>
        <fullName evidence="1">Uncharacterized protein</fullName>
    </submittedName>
</protein>
<gene>
    <name evidence="1" type="ORF">MiSe_24030</name>
</gene>
<dbReference type="EMBL" id="BLAY01000031">
    <property type="protein sequence ID" value="GET37649.1"/>
    <property type="molecule type" value="Genomic_DNA"/>
</dbReference>
<reference evidence="1" key="1">
    <citation type="submission" date="2019-10" db="EMBL/GenBank/DDBJ databases">
        <title>Draft genome sequece of Microseira wollei NIES-4236.</title>
        <authorList>
            <person name="Yamaguchi H."/>
            <person name="Suzuki S."/>
            <person name="Kawachi M."/>
        </authorList>
    </citation>
    <scope>NUCLEOTIDE SEQUENCE</scope>
    <source>
        <strain evidence="1">NIES-4236</strain>
    </source>
</reference>
<sequence length="80" mass="8922">MIAIELQIDDELLERIQTIATTHGCTVQELLIGIMKIVTKPEVLQNPILGMFADEPEAMEQIMSEIARDRGWSATGPYHG</sequence>
<comment type="caution">
    <text evidence="1">The sequence shown here is derived from an EMBL/GenBank/DDBJ whole genome shotgun (WGS) entry which is preliminary data.</text>
</comment>
<proteinExistence type="predicted"/>
<evidence type="ECO:0000313" key="2">
    <source>
        <dbReference type="Proteomes" id="UP001050975"/>
    </source>
</evidence>
<dbReference type="Proteomes" id="UP001050975">
    <property type="component" value="Unassembled WGS sequence"/>
</dbReference>
<keyword evidence="2" id="KW-1185">Reference proteome</keyword>
<dbReference type="AlphaFoldDB" id="A0AAV3XB82"/>
<organism evidence="1 2">
    <name type="scientific">Microseira wollei NIES-4236</name>
    <dbReference type="NCBI Taxonomy" id="2530354"/>
    <lineage>
        <taxon>Bacteria</taxon>
        <taxon>Bacillati</taxon>
        <taxon>Cyanobacteriota</taxon>
        <taxon>Cyanophyceae</taxon>
        <taxon>Oscillatoriophycideae</taxon>
        <taxon>Aerosakkonematales</taxon>
        <taxon>Aerosakkonemataceae</taxon>
        <taxon>Microseira</taxon>
    </lineage>
</organism>
<name>A0AAV3XB82_9CYAN</name>
<evidence type="ECO:0000313" key="1">
    <source>
        <dbReference type="EMBL" id="GET37649.1"/>
    </source>
</evidence>
<accession>A0AAV3XB82</accession>